<dbReference type="OrthoDB" id="3478723at2"/>
<feature type="region of interest" description="Disordered" evidence="1">
    <location>
        <begin position="1"/>
        <end position="146"/>
    </location>
</feature>
<dbReference type="Proteomes" id="UP000199406">
    <property type="component" value="Unassembled WGS sequence"/>
</dbReference>
<evidence type="ECO:0000313" key="3">
    <source>
        <dbReference type="Proteomes" id="UP000199406"/>
    </source>
</evidence>
<evidence type="ECO:0008006" key="4">
    <source>
        <dbReference type="Google" id="ProtNLM"/>
    </source>
</evidence>
<dbReference type="EMBL" id="FNBT01000001">
    <property type="protein sequence ID" value="SDE99468.1"/>
    <property type="molecule type" value="Genomic_DNA"/>
</dbReference>
<dbReference type="STRING" id="1550231.SAMN05660662_0596"/>
<proteinExistence type="predicted"/>
<dbReference type="RefSeq" id="WP_091763615.1">
    <property type="nucleotide sequence ID" value="NZ_FNBT01000001.1"/>
</dbReference>
<accession>A0A1G7HGE9</accession>
<feature type="compositionally biased region" description="Polar residues" evidence="1">
    <location>
        <begin position="55"/>
        <end position="66"/>
    </location>
</feature>
<keyword evidence="3" id="KW-1185">Reference proteome</keyword>
<feature type="compositionally biased region" description="Low complexity" evidence="1">
    <location>
        <begin position="1"/>
        <end position="16"/>
    </location>
</feature>
<evidence type="ECO:0000313" key="2">
    <source>
        <dbReference type="EMBL" id="SDE99468.1"/>
    </source>
</evidence>
<protein>
    <recommendedName>
        <fullName evidence="4">DUF5709 domain-containing protein</fullName>
    </recommendedName>
</protein>
<gene>
    <name evidence="2" type="ORF">SAMN05660662_0596</name>
</gene>
<name>A0A1G7HGE9_9ACTN</name>
<organism evidence="2 3">
    <name type="scientific">Blastococcus aurantiacus</name>
    <dbReference type="NCBI Taxonomy" id="1550231"/>
    <lineage>
        <taxon>Bacteria</taxon>
        <taxon>Bacillati</taxon>
        <taxon>Actinomycetota</taxon>
        <taxon>Actinomycetes</taxon>
        <taxon>Geodermatophilales</taxon>
        <taxon>Geodermatophilaceae</taxon>
        <taxon>Blastococcus</taxon>
    </lineage>
</organism>
<sequence>MTDPGTTDGTTQTEGQTARDIFPEDDGIPEVAQDDSPTLQRAEDPQFQAMPGESPTATTDFGTTAFEQAEGESLTGRLDRELPDDVPDVRPAEDPQRADVQLEQDLNTTPNSDSGTNRTADDMEATGDAAIGGEGPEESAVHVIDG</sequence>
<feature type="compositionally biased region" description="Polar residues" evidence="1">
    <location>
        <begin position="104"/>
        <end position="118"/>
    </location>
</feature>
<evidence type="ECO:0000256" key="1">
    <source>
        <dbReference type="SAM" id="MobiDB-lite"/>
    </source>
</evidence>
<feature type="compositionally biased region" description="Basic and acidic residues" evidence="1">
    <location>
        <begin position="77"/>
        <end position="97"/>
    </location>
</feature>
<reference evidence="3" key="1">
    <citation type="submission" date="2016-10" db="EMBL/GenBank/DDBJ databases">
        <authorList>
            <person name="Varghese N."/>
            <person name="Submissions S."/>
        </authorList>
    </citation>
    <scope>NUCLEOTIDE SEQUENCE [LARGE SCALE GENOMIC DNA]</scope>
    <source>
        <strain evidence="3">DSM 44268</strain>
    </source>
</reference>
<dbReference type="AlphaFoldDB" id="A0A1G7HGE9"/>